<evidence type="ECO:0000259" key="2">
    <source>
        <dbReference type="PROSITE" id="PS50405"/>
    </source>
</evidence>
<dbReference type="InterPro" id="IPR036249">
    <property type="entry name" value="Thioredoxin-like_sf"/>
</dbReference>
<dbReference type="SUPFAM" id="SSF52833">
    <property type="entry name" value="Thioredoxin-like"/>
    <property type="match status" value="1"/>
</dbReference>
<organism evidence="3 4">
    <name type="scientific">Paracoccus lutimaris</name>
    <dbReference type="NCBI Taxonomy" id="1490030"/>
    <lineage>
        <taxon>Bacteria</taxon>
        <taxon>Pseudomonadati</taxon>
        <taxon>Pseudomonadota</taxon>
        <taxon>Alphaproteobacteria</taxon>
        <taxon>Rhodobacterales</taxon>
        <taxon>Paracoccaceae</taxon>
        <taxon>Paracoccus</taxon>
    </lineage>
</organism>
<keyword evidence="3" id="KW-0808">Transferase</keyword>
<dbReference type="InterPro" id="IPR040079">
    <property type="entry name" value="Glutathione_S-Trfase"/>
</dbReference>
<dbReference type="CDD" id="cd03057">
    <property type="entry name" value="GST_N_Beta"/>
    <property type="match status" value="1"/>
</dbReference>
<accession>A0A368YTH2</accession>
<dbReference type="Gene3D" id="1.20.1050.10">
    <property type="match status" value="1"/>
</dbReference>
<evidence type="ECO:0000313" key="3">
    <source>
        <dbReference type="EMBL" id="RCW82878.1"/>
    </source>
</evidence>
<dbReference type="InterPro" id="IPR004045">
    <property type="entry name" value="Glutathione_S-Trfase_N"/>
</dbReference>
<gene>
    <name evidence="3" type="ORF">DFP89_11183</name>
</gene>
<dbReference type="CDD" id="cd03188">
    <property type="entry name" value="GST_C_Beta"/>
    <property type="match status" value="1"/>
</dbReference>
<evidence type="ECO:0000313" key="4">
    <source>
        <dbReference type="Proteomes" id="UP000253345"/>
    </source>
</evidence>
<dbReference type="OrthoDB" id="7583243at2"/>
<dbReference type="InterPro" id="IPR036282">
    <property type="entry name" value="Glutathione-S-Trfase_C_sf"/>
</dbReference>
<comment type="caution">
    <text evidence="3">The sequence shown here is derived from an EMBL/GenBank/DDBJ whole genome shotgun (WGS) entry which is preliminary data.</text>
</comment>
<dbReference type="GO" id="GO:0016740">
    <property type="term" value="F:transferase activity"/>
    <property type="evidence" value="ECO:0007669"/>
    <property type="project" value="UniProtKB-KW"/>
</dbReference>
<dbReference type="SFLD" id="SFLDG01150">
    <property type="entry name" value="Main.1:_Beta-like"/>
    <property type="match status" value="1"/>
</dbReference>
<dbReference type="Pfam" id="PF13417">
    <property type="entry name" value="GST_N_3"/>
    <property type="match status" value="1"/>
</dbReference>
<proteinExistence type="predicted"/>
<feature type="domain" description="GST C-terminal" evidence="2">
    <location>
        <begin position="82"/>
        <end position="205"/>
    </location>
</feature>
<name>A0A368YTH2_9RHOB</name>
<dbReference type="RefSeq" id="WP_114349556.1">
    <property type="nucleotide sequence ID" value="NZ_QPJL01000011.1"/>
</dbReference>
<dbReference type="SFLD" id="SFLDG00358">
    <property type="entry name" value="Main_(cytGST)"/>
    <property type="match status" value="1"/>
</dbReference>
<dbReference type="PROSITE" id="PS50405">
    <property type="entry name" value="GST_CTER"/>
    <property type="match status" value="1"/>
</dbReference>
<reference evidence="3 4" key="1">
    <citation type="submission" date="2018-07" db="EMBL/GenBank/DDBJ databases">
        <title>Genomic Encyclopedia of Type Strains, Phase III (KMG-III): the genomes of soil and plant-associated and newly described type strains.</title>
        <authorList>
            <person name="Whitman W."/>
        </authorList>
    </citation>
    <scope>NUCLEOTIDE SEQUENCE [LARGE SCALE GENOMIC DNA]</scope>
    <source>
        <strain evidence="3 4">CECT 8525</strain>
    </source>
</reference>
<feature type="domain" description="GST N-terminal" evidence="1">
    <location>
        <begin position="1"/>
        <end position="76"/>
    </location>
</feature>
<dbReference type="SUPFAM" id="SSF47616">
    <property type="entry name" value="GST C-terminal domain-like"/>
    <property type="match status" value="1"/>
</dbReference>
<dbReference type="SFLD" id="SFLDS00019">
    <property type="entry name" value="Glutathione_Transferase_(cytos"/>
    <property type="match status" value="1"/>
</dbReference>
<sequence>MPKLLYHVGACSLAPHIVLEWTGAPYEAQSVEYGSAELFALNPSGAVPTLIEDDGWILTQAGAILHYLAHKHPAADLAGEDTPRGAAELDRWSSFFTGDLHPSFYPVFTPQRYTTSREQADLDAVREAGRKLVRRQLGILNAQLEGKDWVLGKRSVIDAYACPMLRWAIKMLPEKLGDWPNVQALHDRLAADPAVKTVLAREEAK</sequence>
<keyword evidence="4" id="KW-1185">Reference proteome</keyword>
<protein>
    <submittedName>
        <fullName evidence="3">Glutathione S-transferase</fullName>
    </submittedName>
</protein>
<dbReference type="EMBL" id="QPJL01000011">
    <property type="protein sequence ID" value="RCW82878.1"/>
    <property type="molecule type" value="Genomic_DNA"/>
</dbReference>
<dbReference type="PANTHER" id="PTHR44051:SF8">
    <property type="entry name" value="GLUTATHIONE S-TRANSFERASE GSTA"/>
    <property type="match status" value="1"/>
</dbReference>
<dbReference type="Pfam" id="PF00043">
    <property type="entry name" value="GST_C"/>
    <property type="match status" value="1"/>
</dbReference>
<dbReference type="Gene3D" id="3.40.30.10">
    <property type="entry name" value="Glutaredoxin"/>
    <property type="match status" value="1"/>
</dbReference>
<dbReference type="Proteomes" id="UP000253345">
    <property type="component" value="Unassembled WGS sequence"/>
</dbReference>
<evidence type="ECO:0000259" key="1">
    <source>
        <dbReference type="PROSITE" id="PS50404"/>
    </source>
</evidence>
<dbReference type="AlphaFoldDB" id="A0A368YTH2"/>
<dbReference type="PROSITE" id="PS50404">
    <property type="entry name" value="GST_NTER"/>
    <property type="match status" value="1"/>
</dbReference>
<dbReference type="InterPro" id="IPR010987">
    <property type="entry name" value="Glutathione-S-Trfase_C-like"/>
</dbReference>
<dbReference type="InterPro" id="IPR004046">
    <property type="entry name" value="GST_C"/>
</dbReference>
<dbReference type="PANTHER" id="PTHR44051">
    <property type="entry name" value="GLUTATHIONE S-TRANSFERASE-RELATED"/>
    <property type="match status" value="1"/>
</dbReference>